<dbReference type="Pfam" id="PF15800">
    <property type="entry name" value="CiPC"/>
    <property type="match status" value="2"/>
</dbReference>
<evidence type="ECO:0000313" key="5">
    <source>
        <dbReference type="EMBL" id="CAG10594.1"/>
    </source>
</evidence>
<dbReference type="EMBL" id="CAAE01015019">
    <property type="protein sequence ID" value="CAG10594.1"/>
    <property type="molecule type" value="Genomic_DNA"/>
</dbReference>
<dbReference type="GO" id="GO:0042754">
    <property type="term" value="P:negative regulation of circadian rhythm"/>
    <property type="evidence" value="ECO:0007669"/>
    <property type="project" value="InterPro"/>
</dbReference>
<reference evidence="6" key="3">
    <citation type="submission" date="2025-05" db="UniProtKB">
        <authorList>
            <consortium name="Ensembl"/>
        </authorList>
    </citation>
    <scope>IDENTIFICATION</scope>
</reference>
<protein>
    <submittedName>
        <fullName evidence="6">CLOCK-interacting pacemaker a</fullName>
    </submittedName>
    <submittedName>
        <fullName evidence="5">Chromosome 10 SCAF15019, whole genome shotgun sequence</fullName>
    </submittedName>
</protein>
<dbReference type="InterPro" id="IPR029034">
    <property type="entry name" value="Cystine-knot_cytokine"/>
</dbReference>
<dbReference type="Pfam" id="PF00341">
    <property type="entry name" value="PDGF"/>
    <property type="match status" value="1"/>
</dbReference>
<gene>
    <name evidence="5" type="ORF">GSTENG00032291001</name>
</gene>
<dbReference type="Gene3D" id="2.10.90.10">
    <property type="entry name" value="Cystine-knot cytokines"/>
    <property type="match status" value="1"/>
</dbReference>
<dbReference type="InterPro" id="IPR000072">
    <property type="entry name" value="PDGF/VEGF_dom"/>
</dbReference>
<dbReference type="PANTHER" id="PTHR34648">
    <property type="entry name" value="CLOCK-INTERACTING PACEMAKER"/>
    <property type="match status" value="1"/>
</dbReference>
<evidence type="ECO:0000256" key="1">
    <source>
        <dbReference type="ARBA" id="ARBA00023030"/>
    </source>
</evidence>
<name>Q4RLY8_TETNG</name>
<evidence type="ECO:0000259" key="4">
    <source>
        <dbReference type="PROSITE" id="PS50278"/>
    </source>
</evidence>
<dbReference type="GO" id="GO:0045892">
    <property type="term" value="P:negative regulation of DNA-templated transcription"/>
    <property type="evidence" value="ECO:0007669"/>
    <property type="project" value="InterPro"/>
</dbReference>
<dbReference type="InterPro" id="IPR031602">
    <property type="entry name" value="CIPC"/>
</dbReference>
<sequence length="402" mass="44888">VLMFEEVWSRSFCRTIEKLVEVVQEYPTEVEYIYSPSCVPLVRCAGCCGDEKLECHPTTTTNVTMQLLKIRPSEPHKEYVHMTFVEHQTCEYASSEYLSAVDLTDTEDAGRHGTLVPTVQDGAGTQVAMMRDSYPGLSPMIIMNNFVLKQPSLMAPAKKQLGYSSPVDVMPQSQVVFLQPMLSNGNGAGSLKPCSKNVRQSKSYMPILKSYPKIAPHPADATNKKMGSKMRVSSGSGYDQRHRRHRHSSRLSSSLSVVPQTPNKPSCNTQPVGNQSEVAERQESSLSFLTGSEFVPPYADEIRTDGLYDDQDPTMDTNKQKRFSNTYNILNKSGLLGITMRTKQLIKENKRTQGQLQQLREQTGLLLEALSSGEPQLWSKLQLSLQHSDKEQWAAKAQEAMG</sequence>
<reference evidence="5 7" key="1">
    <citation type="journal article" date="2004" name="Nature">
        <title>Genome duplication in the teleost fish Tetraodon nigroviridis reveals the early vertebrate proto-karyotype.</title>
        <authorList>
            <person name="Jaillon O."/>
            <person name="Aury J.-M."/>
            <person name="Brunet F."/>
            <person name="Petit J.-L."/>
            <person name="Stange-Thomann N."/>
            <person name="Mauceli E."/>
            <person name="Bouneau L."/>
            <person name="Fischer C."/>
            <person name="Ozouf-Costaz C."/>
            <person name="Bernot A."/>
            <person name="Nicaud S."/>
            <person name="Jaffe D."/>
            <person name="Fisher S."/>
            <person name="Lutfalla G."/>
            <person name="Dossat C."/>
            <person name="Segurens B."/>
            <person name="Dasilva C."/>
            <person name="Salanoubat M."/>
            <person name="Levy M."/>
            <person name="Boudet N."/>
            <person name="Castellano S."/>
            <person name="Anthouard V."/>
            <person name="Jubin C."/>
            <person name="Castelli V."/>
            <person name="Katinka M."/>
            <person name="Vacherie B."/>
            <person name="Biemont C."/>
            <person name="Skalli Z."/>
            <person name="Cattolico L."/>
            <person name="Poulain J."/>
            <person name="De Berardinis V."/>
            <person name="Cruaud C."/>
            <person name="Duprat S."/>
            <person name="Brottier P."/>
            <person name="Coutanceau J.-P."/>
            <person name="Gouzy J."/>
            <person name="Parra G."/>
            <person name="Lardier G."/>
            <person name="Chapple C."/>
            <person name="McKernan K.J."/>
            <person name="McEwan P."/>
            <person name="Bosak S."/>
            <person name="Kellis M."/>
            <person name="Volff J.-N."/>
            <person name="Guigo R."/>
            <person name="Zody M.C."/>
            <person name="Mesirov J."/>
            <person name="Lindblad-Toh K."/>
            <person name="Birren B."/>
            <person name="Nusbaum C."/>
            <person name="Kahn D."/>
            <person name="Robinson-Rechavi M."/>
            <person name="Laudet V."/>
            <person name="Schachter V."/>
            <person name="Quetier F."/>
            <person name="Saurin W."/>
            <person name="Scarpelli C."/>
            <person name="Wincker P."/>
            <person name="Lander E.S."/>
            <person name="Weissenbach J."/>
            <person name="Roest Crollius H."/>
        </authorList>
    </citation>
    <scope>NUCLEOTIDE SEQUENCE [LARGE SCALE GENOMIC DNA]</scope>
</reference>
<proteinExistence type="inferred from homology"/>
<dbReference type="CDD" id="cd00135">
    <property type="entry name" value="PDGF"/>
    <property type="match status" value="1"/>
</dbReference>
<comment type="similarity">
    <text evidence="2">Belongs to the PDGF/VEGF growth factor family.</text>
</comment>
<feature type="non-terminal residue" evidence="5">
    <location>
        <position position="1"/>
    </location>
</feature>
<dbReference type="SMART" id="SM00141">
    <property type="entry name" value="PDGF"/>
    <property type="match status" value="1"/>
</dbReference>
<dbReference type="PROSITE" id="PS50278">
    <property type="entry name" value="PDGF_2"/>
    <property type="match status" value="1"/>
</dbReference>
<feature type="domain" description="Platelet-derived growth factor (PDGF) family profile" evidence="4">
    <location>
        <begin position="1"/>
        <end position="91"/>
    </location>
</feature>
<dbReference type="GO" id="GO:0005634">
    <property type="term" value="C:nucleus"/>
    <property type="evidence" value="ECO:0007669"/>
    <property type="project" value="TreeGrafter"/>
</dbReference>
<keyword evidence="1 2" id="KW-0339">Growth factor</keyword>
<dbReference type="InterPro" id="IPR023581">
    <property type="entry name" value="PD_growth_factor_CS"/>
</dbReference>
<evidence type="ECO:0000313" key="7">
    <source>
        <dbReference type="Proteomes" id="UP000007303"/>
    </source>
</evidence>
<organism evidence="5">
    <name type="scientific">Tetraodon nigroviridis</name>
    <name type="common">Spotted green pufferfish</name>
    <name type="synonym">Chelonodon nigroviridis</name>
    <dbReference type="NCBI Taxonomy" id="99883"/>
    <lineage>
        <taxon>Eukaryota</taxon>
        <taxon>Metazoa</taxon>
        <taxon>Chordata</taxon>
        <taxon>Craniata</taxon>
        <taxon>Vertebrata</taxon>
        <taxon>Euteleostomi</taxon>
        <taxon>Actinopterygii</taxon>
        <taxon>Neopterygii</taxon>
        <taxon>Teleostei</taxon>
        <taxon>Neoteleostei</taxon>
        <taxon>Acanthomorphata</taxon>
        <taxon>Eupercaria</taxon>
        <taxon>Tetraodontiformes</taxon>
        <taxon>Tetradontoidea</taxon>
        <taxon>Tetraodontidae</taxon>
        <taxon>Tetraodon</taxon>
    </lineage>
</organism>
<dbReference type="GO" id="GO:0016020">
    <property type="term" value="C:membrane"/>
    <property type="evidence" value="ECO:0007669"/>
    <property type="project" value="InterPro"/>
</dbReference>
<dbReference type="SUPFAM" id="SSF57501">
    <property type="entry name" value="Cystine-knot cytokines"/>
    <property type="match status" value="1"/>
</dbReference>
<dbReference type="GO" id="GO:0008083">
    <property type="term" value="F:growth factor activity"/>
    <property type="evidence" value="ECO:0007669"/>
    <property type="project" value="UniProtKB-KW"/>
</dbReference>
<evidence type="ECO:0000256" key="2">
    <source>
        <dbReference type="RuleBase" id="RU003818"/>
    </source>
</evidence>
<keyword evidence="7" id="KW-1185">Reference proteome</keyword>
<dbReference type="HOGENOM" id="CLU_056483_0_0_1"/>
<dbReference type="AlphaFoldDB" id="Q4RLY8"/>
<dbReference type="PROSITE" id="PS00249">
    <property type="entry name" value="PDGF_1"/>
    <property type="match status" value="1"/>
</dbReference>
<reference evidence="5" key="2">
    <citation type="submission" date="2004-02" db="EMBL/GenBank/DDBJ databases">
        <authorList>
            <consortium name="Genoscope"/>
            <consortium name="Whitehead Institute Centre for Genome Research"/>
        </authorList>
    </citation>
    <scope>NUCLEOTIDE SEQUENCE</scope>
</reference>
<dbReference type="KEGG" id="tng:GSTEN00032291G001"/>
<accession>Q4RLY8</accession>
<dbReference type="Proteomes" id="UP000007303">
    <property type="component" value="Unassembled WGS sequence"/>
</dbReference>
<evidence type="ECO:0000313" key="6">
    <source>
        <dbReference type="Ensembl" id="ENSTNIP00000020522.1"/>
    </source>
</evidence>
<dbReference type="OrthoDB" id="6374619at2759"/>
<dbReference type="OMA" id="SMEVMPQ"/>
<dbReference type="Ensembl" id="ENSTNIT00000020754.1">
    <property type="protein sequence ID" value="ENSTNIP00000020522.1"/>
    <property type="gene ID" value="ENSTNIG00000017384.1"/>
</dbReference>
<dbReference type="PANTHER" id="PTHR34648:SF6">
    <property type="entry name" value="CLOCK-INTERACTING PACEMAKER-RELATED"/>
    <property type="match status" value="1"/>
</dbReference>
<feature type="compositionally biased region" description="Polar residues" evidence="3">
    <location>
        <begin position="257"/>
        <end position="277"/>
    </location>
</feature>
<evidence type="ECO:0000256" key="3">
    <source>
        <dbReference type="SAM" id="MobiDB-lite"/>
    </source>
</evidence>
<dbReference type="GeneTree" id="ENSGT00510000048522"/>
<feature type="region of interest" description="Disordered" evidence="3">
    <location>
        <begin position="215"/>
        <end position="280"/>
    </location>
</feature>